<dbReference type="PANTHER" id="PTHR31639">
    <property type="entry name" value="F-BOX PROTEIN-LIKE"/>
    <property type="match status" value="1"/>
</dbReference>
<reference evidence="2" key="1">
    <citation type="submission" date="2022-12" db="EMBL/GenBank/DDBJ databases">
        <title>Draft genome assemblies for two species of Escallonia (Escalloniales).</title>
        <authorList>
            <person name="Chanderbali A."/>
            <person name="Dervinis C."/>
            <person name="Anghel I."/>
            <person name="Soltis D."/>
            <person name="Soltis P."/>
            <person name="Zapata F."/>
        </authorList>
    </citation>
    <scope>NUCLEOTIDE SEQUENCE</scope>
    <source>
        <strain evidence="2">UCBG92.1500</strain>
        <tissue evidence="2">Leaf</tissue>
    </source>
</reference>
<dbReference type="InterPro" id="IPR055411">
    <property type="entry name" value="LRR_FXL15/At3g58940/PEG3-like"/>
</dbReference>
<accession>A0AA88REP8</accession>
<dbReference type="SMART" id="SM00579">
    <property type="entry name" value="FBD"/>
    <property type="match status" value="1"/>
</dbReference>
<evidence type="ECO:0000313" key="2">
    <source>
        <dbReference type="EMBL" id="KAK2983919.1"/>
    </source>
</evidence>
<evidence type="ECO:0000313" key="3">
    <source>
        <dbReference type="Proteomes" id="UP001187471"/>
    </source>
</evidence>
<dbReference type="Gene3D" id="1.20.1280.50">
    <property type="match status" value="1"/>
</dbReference>
<feature type="domain" description="F-box" evidence="1">
    <location>
        <begin position="83"/>
        <end position="136"/>
    </location>
</feature>
<dbReference type="Gene3D" id="3.80.10.10">
    <property type="entry name" value="Ribonuclease Inhibitor"/>
    <property type="match status" value="1"/>
</dbReference>
<dbReference type="InterPro" id="IPR036047">
    <property type="entry name" value="F-box-like_dom_sf"/>
</dbReference>
<dbReference type="EMBL" id="JAVXUO010001290">
    <property type="protein sequence ID" value="KAK2983919.1"/>
    <property type="molecule type" value="Genomic_DNA"/>
</dbReference>
<proteinExistence type="predicted"/>
<gene>
    <name evidence="2" type="ORF">RJ640_017840</name>
</gene>
<comment type="caution">
    <text evidence="2">The sequence shown here is derived from an EMBL/GenBank/DDBJ whole genome shotgun (WGS) entry which is preliminary data.</text>
</comment>
<dbReference type="AlphaFoldDB" id="A0AA88REP8"/>
<dbReference type="PROSITE" id="PS50181">
    <property type="entry name" value="FBOX"/>
    <property type="match status" value="1"/>
</dbReference>
<dbReference type="SUPFAM" id="SSF52047">
    <property type="entry name" value="RNI-like"/>
    <property type="match status" value="1"/>
</dbReference>
<dbReference type="Proteomes" id="UP001187471">
    <property type="component" value="Unassembled WGS sequence"/>
</dbReference>
<dbReference type="InterPro" id="IPR032675">
    <property type="entry name" value="LRR_dom_sf"/>
</dbReference>
<dbReference type="InterPro" id="IPR006566">
    <property type="entry name" value="FBD"/>
</dbReference>
<dbReference type="InterPro" id="IPR001810">
    <property type="entry name" value="F-box_dom"/>
</dbReference>
<evidence type="ECO:0000259" key="1">
    <source>
        <dbReference type="PROSITE" id="PS50181"/>
    </source>
</evidence>
<dbReference type="Pfam" id="PF00646">
    <property type="entry name" value="F-box"/>
    <property type="match status" value="1"/>
</dbReference>
<keyword evidence="3" id="KW-1185">Reference proteome</keyword>
<dbReference type="SUPFAM" id="SSF81383">
    <property type="entry name" value="F-box domain"/>
    <property type="match status" value="1"/>
</dbReference>
<organism evidence="2 3">
    <name type="scientific">Escallonia rubra</name>
    <dbReference type="NCBI Taxonomy" id="112253"/>
    <lineage>
        <taxon>Eukaryota</taxon>
        <taxon>Viridiplantae</taxon>
        <taxon>Streptophyta</taxon>
        <taxon>Embryophyta</taxon>
        <taxon>Tracheophyta</taxon>
        <taxon>Spermatophyta</taxon>
        <taxon>Magnoliopsida</taxon>
        <taxon>eudicotyledons</taxon>
        <taxon>Gunneridae</taxon>
        <taxon>Pentapetalae</taxon>
        <taxon>asterids</taxon>
        <taxon>campanulids</taxon>
        <taxon>Escalloniales</taxon>
        <taxon>Escalloniaceae</taxon>
        <taxon>Escallonia</taxon>
    </lineage>
</organism>
<name>A0AA88REP8_9ASTE</name>
<dbReference type="PANTHER" id="PTHR31639:SF312">
    <property type="entry name" value="CYCLIN-LIKE F-BOX"/>
    <property type="match status" value="1"/>
</dbReference>
<dbReference type="Pfam" id="PF24758">
    <property type="entry name" value="LRR_At5g56370"/>
    <property type="match status" value="1"/>
</dbReference>
<sequence length="450" mass="51042">MSHPLMLASGDDSGDRTEPASICTFCSVSHIRLEMEMIEFLFAHLPELEVMFIQHERGIDANAALVMAIAGNGNSEAIKSAKADIISNLPRDIIANILKRMPIQYVVRTSMLSRKWRYNWSTIPGLEFGRQFFENFDSVSIISKLLLLHSGPILKFVIQIPSKISFTEREVIDINQWILFLSRNGLEELTFEYSPGRSGEHYKLPSHLFSCLQLTHLKLRTCSLFPSVKFEGFPNLIYLELRSVVLAPDLFRGFFSRCPRLERLVVKIFDASDELYIENTPNLRHLHVSGNLGSINIENAQGLTTLTISSDRTLENLERSSSSNMIQLLGHLPNLEKLSLNYFLLKAYRNDHSAVSDPGIEFWEEKCTMGQLRTVKFTAVEGLTTELKFIKYILACSPLLEKVYVEREEVADASAGLMTGFMISKELMRFRRASPKAEVMYSDPSEAKLA</sequence>
<protein>
    <recommendedName>
        <fullName evidence="1">F-box domain-containing protein</fullName>
    </recommendedName>
</protein>